<dbReference type="Pfam" id="PF00106">
    <property type="entry name" value="adh_short"/>
    <property type="match status" value="1"/>
</dbReference>
<evidence type="ECO:0008006" key="6">
    <source>
        <dbReference type="Google" id="ProtNLM"/>
    </source>
</evidence>
<accession>A0A8J3XBL7</accession>
<keyword evidence="2" id="KW-0521">NADP</keyword>
<evidence type="ECO:0000313" key="5">
    <source>
        <dbReference type="Proteomes" id="UP000650628"/>
    </source>
</evidence>
<dbReference type="Gene3D" id="3.40.50.720">
    <property type="entry name" value="NAD(P)-binding Rossmann-like Domain"/>
    <property type="match status" value="1"/>
</dbReference>
<dbReference type="InterPro" id="IPR002347">
    <property type="entry name" value="SDR_fam"/>
</dbReference>
<dbReference type="InterPro" id="IPR036291">
    <property type="entry name" value="NAD(P)-bd_dom_sf"/>
</dbReference>
<dbReference type="InterPro" id="IPR052178">
    <property type="entry name" value="Sec_Metab_Biosynth_SDR"/>
</dbReference>
<protein>
    <recommendedName>
        <fullName evidence="6">SDR family NAD(P)-dependent oxidoreductase</fullName>
    </recommendedName>
</protein>
<dbReference type="CDD" id="cd05233">
    <property type="entry name" value="SDR_c"/>
    <property type="match status" value="1"/>
</dbReference>
<evidence type="ECO:0000313" key="4">
    <source>
        <dbReference type="EMBL" id="GII34354.1"/>
    </source>
</evidence>
<dbReference type="Proteomes" id="UP000650628">
    <property type="component" value="Unassembled WGS sequence"/>
</dbReference>
<dbReference type="GO" id="GO:0016491">
    <property type="term" value="F:oxidoreductase activity"/>
    <property type="evidence" value="ECO:0007669"/>
    <property type="project" value="UniProtKB-KW"/>
</dbReference>
<dbReference type="PANTHER" id="PTHR43618:SF8">
    <property type="entry name" value="7ALPHA-HYDROXYSTEROID DEHYDROGENASE"/>
    <property type="match status" value="1"/>
</dbReference>
<dbReference type="AlphaFoldDB" id="A0A8J3XBL7"/>
<comment type="caution">
    <text evidence="4">The sequence shown here is derived from an EMBL/GenBank/DDBJ whole genome shotgun (WGS) entry which is preliminary data.</text>
</comment>
<proteinExistence type="inferred from homology"/>
<dbReference type="PANTHER" id="PTHR43618">
    <property type="entry name" value="7-ALPHA-HYDROXYSTEROID DEHYDROGENASE"/>
    <property type="match status" value="1"/>
</dbReference>
<reference evidence="4 5" key="1">
    <citation type="submission" date="2021-01" db="EMBL/GenBank/DDBJ databases">
        <title>Whole genome shotgun sequence of Planotetraspora mira NBRC 15435.</title>
        <authorList>
            <person name="Komaki H."/>
            <person name="Tamura T."/>
        </authorList>
    </citation>
    <scope>NUCLEOTIDE SEQUENCE [LARGE SCALE GENOMIC DNA]</scope>
    <source>
        <strain evidence="4 5">NBRC 15435</strain>
    </source>
</reference>
<keyword evidence="3" id="KW-0560">Oxidoreductase</keyword>
<dbReference type="PRINTS" id="PR00081">
    <property type="entry name" value="GDHRDH"/>
</dbReference>
<organism evidence="4 5">
    <name type="scientific">Planotetraspora mira</name>
    <dbReference type="NCBI Taxonomy" id="58121"/>
    <lineage>
        <taxon>Bacteria</taxon>
        <taxon>Bacillati</taxon>
        <taxon>Actinomycetota</taxon>
        <taxon>Actinomycetes</taxon>
        <taxon>Streptosporangiales</taxon>
        <taxon>Streptosporangiaceae</taxon>
        <taxon>Planotetraspora</taxon>
    </lineage>
</organism>
<evidence type="ECO:0000256" key="2">
    <source>
        <dbReference type="ARBA" id="ARBA00022857"/>
    </source>
</evidence>
<dbReference type="SUPFAM" id="SSF51735">
    <property type="entry name" value="NAD(P)-binding Rossmann-fold domains"/>
    <property type="match status" value="1"/>
</dbReference>
<dbReference type="EMBL" id="BOOO01000049">
    <property type="protein sequence ID" value="GII34354.1"/>
    <property type="molecule type" value="Genomic_DNA"/>
</dbReference>
<evidence type="ECO:0000256" key="3">
    <source>
        <dbReference type="ARBA" id="ARBA00023002"/>
    </source>
</evidence>
<name>A0A8J3XBL7_9ACTN</name>
<keyword evidence="5" id="KW-1185">Reference proteome</keyword>
<evidence type="ECO:0000256" key="1">
    <source>
        <dbReference type="ARBA" id="ARBA00006484"/>
    </source>
</evidence>
<comment type="similarity">
    <text evidence="1">Belongs to the short-chain dehydrogenases/reductases (SDR) family.</text>
</comment>
<sequence>MSGKLDGKVALITGGSSGMALATAELFVEEGALVYITGRRQQPLDDAASRLGPRLRGISADAASLEDIETLFATITAEAGKLDILYASAGVGKLHEPLHEITSASLRGQ</sequence>
<gene>
    <name evidence="4" type="ORF">Pmi06nite_77960</name>
</gene>